<dbReference type="SUPFAM" id="SSF103481">
    <property type="entry name" value="Multidrug resistance efflux transporter EmrE"/>
    <property type="match status" value="2"/>
</dbReference>
<dbReference type="GO" id="GO:0016020">
    <property type="term" value="C:membrane"/>
    <property type="evidence" value="ECO:0007669"/>
    <property type="project" value="InterPro"/>
</dbReference>
<proteinExistence type="inferred from homology"/>
<comment type="similarity">
    <text evidence="1">Belongs to the EamA transporter family.</text>
</comment>
<evidence type="ECO:0000256" key="1">
    <source>
        <dbReference type="ARBA" id="ARBA00007362"/>
    </source>
</evidence>
<keyword evidence="2" id="KW-0812">Transmembrane</keyword>
<dbReference type="EMBL" id="QHBU01000266">
    <property type="protein sequence ID" value="PZR78240.1"/>
    <property type="molecule type" value="Genomic_DNA"/>
</dbReference>
<name>A0A2W5YZH5_9BACT</name>
<feature type="transmembrane region" description="Helical" evidence="2">
    <location>
        <begin position="108"/>
        <end position="130"/>
    </location>
</feature>
<feature type="transmembrane region" description="Helical" evidence="2">
    <location>
        <begin position="81"/>
        <end position="102"/>
    </location>
</feature>
<dbReference type="InterPro" id="IPR000620">
    <property type="entry name" value="EamA_dom"/>
</dbReference>
<feature type="transmembrane region" description="Helical" evidence="2">
    <location>
        <begin position="24"/>
        <end position="46"/>
    </location>
</feature>
<dbReference type="Proteomes" id="UP000248724">
    <property type="component" value="Unassembled WGS sequence"/>
</dbReference>
<dbReference type="Gene3D" id="1.10.3730.20">
    <property type="match status" value="1"/>
</dbReference>
<feature type="domain" description="EamA" evidence="3">
    <location>
        <begin position="168"/>
        <end position="300"/>
    </location>
</feature>
<protein>
    <submittedName>
        <fullName evidence="4">EamA/RhaT family transporter</fullName>
    </submittedName>
</protein>
<accession>A0A2W5YZH5</accession>
<dbReference type="PANTHER" id="PTHR22911">
    <property type="entry name" value="ACYL-MALONYL CONDENSING ENZYME-RELATED"/>
    <property type="match status" value="1"/>
</dbReference>
<evidence type="ECO:0000259" key="3">
    <source>
        <dbReference type="Pfam" id="PF00892"/>
    </source>
</evidence>
<sequence>MAVTDVERLAASAGWRRRAGERPVLIAAIGALCISSSGVLVELAASGAATTAFFRCALALPLLVPLALREHRRLGPRAARARTTAVLAGVFFAVDLVLWTHAINEVGAGIATVLGNLQVVFVAAAAWVLFSERPSRRFALALPVIFAGVVLVSGLAGRPSFGGHPVEGIVFGVGTSLAYAAFLLILRGATGTPHVAGPLLDATASAAVGSLVLGAVFGSLTLAPPLRSLGWLLLLAVTSQTIGWMFITSSLPRLPRAISSLMLLLQPVAALGLAALVLSERPTWLQLFGAVLIIGGVLAVARHATPAA</sequence>
<dbReference type="AlphaFoldDB" id="A0A2W5YZH5"/>
<feature type="transmembrane region" description="Helical" evidence="2">
    <location>
        <begin position="168"/>
        <end position="186"/>
    </location>
</feature>
<comment type="caution">
    <text evidence="4">The sequence shown here is derived from an EMBL/GenBank/DDBJ whole genome shotgun (WGS) entry which is preliminary data.</text>
</comment>
<dbReference type="Pfam" id="PF00892">
    <property type="entry name" value="EamA"/>
    <property type="match status" value="2"/>
</dbReference>
<keyword evidence="2" id="KW-1133">Transmembrane helix</keyword>
<feature type="transmembrane region" description="Helical" evidence="2">
    <location>
        <begin position="198"/>
        <end position="223"/>
    </location>
</feature>
<reference evidence="4 5" key="1">
    <citation type="journal article" date="2017" name="Nature">
        <title>Atmospheric trace gases support primary production in Antarctic desert surface soil.</title>
        <authorList>
            <person name="Ji M."/>
            <person name="Greening C."/>
            <person name="Vanwonterghem I."/>
            <person name="Carere C.R."/>
            <person name="Bay S.K."/>
            <person name="Steen J.A."/>
            <person name="Montgomery K."/>
            <person name="Lines T."/>
            <person name="Beardall J."/>
            <person name="van Dorst J."/>
            <person name="Snape I."/>
            <person name="Stott M.B."/>
            <person name="Hugenholtz P."/>
            <person name="Ferrari B.C."/>
        </authorList>
    </citation>
    <scope>NUCLEOTIDE SEQUENCE [LARGE SCALE GENOMIC DNA]</scope>
    <source>
        <strain evidence="4">RRmetagenome_bin12</strain>
    </source>
</reference>
<dbReference type="InterPro" id="IPR037185">
    <property type="entry name" value="EmrE-like"/>
</dbReference>
<organism evidence="4 5">
    <name type="scientific">Candidatus Aeolococcus gillhamiae</name>
    <dbReference type="NCBI Taxonomy" id="3127015"/>
    <lineage>
        <taxon>Bacteria</taxon>
        <taxon>Bacillati</taxon>
        <taxon>Candidatus Dormiibacterota</taxon>
        <taxon>Candidatus Dormibacteria</taxon>
        <taxon>Candidatus Aeolococcales</taxon>
        <taxon>Candidatus Aeolococcaceae</taxon>
        <taxon>Candidatus Aeolococcus</taxon>
    </lineage>
</organism>
<evidence type="ECO:0000313" key="5">
    <source>
        <dbReference type="Proteomes" id="UP000248724"/>
    </source>
</evidence>
<feature type="transmembrane region" description="Helical" evidence="2">
    <location>
        <begin position="137"/>
        <end position="156"/>
    </location>
</feature>
<evidence type="ECO:0000256" key="2">
    <source>
        <dbReference type="SAM" id="Phobius"/>
    </source>
</evidence>
<feature type="transmembrane region" description="Helical" evidence="2">
    <location>
        <begin position="229"/>
        <end position="247"/>
    </location>
</feature>
<feature type="transmembrane region" description="Helical" evidence="2">
    <location>
        <begin position="52"/>
        <end position="69"/>
    </location>
</feature>
<evidence type="ECO:0000313" key="4">
    <source>
        <dbReference type="EMBL" id="PZR78240.1"/>
    </source>
</evidence>
<gene>
    <name evidence="4" type="ORF">DLM65_13445</name>
</gene>
<keyword evidence="2" id="KW-0472">Membrane</keyword>
<feature type="domain" description="EamA" evidence="3">
    <location>
        <begin position="24"/>
        <end position="153"/>
    </location>
</feature>
<feature type="transmembrane region" description="Helical" evidence="2">
    <location>
        <begin position="284"/>
        <end position="301"/>
    </location>
</feature>
<feature type="transmembrane region" description="Helical" evidence="2">
    <location>
        <begin position="259"/>
        <end position="278"/>
    </location>
</feature>